<keyword evidence="3" id="KW-0732">Signal</keyword>
<protein>
    <submittedName>
        <fullName evidence="5">ABC transporter substrate-binding protein</fullName>
    </submittedName>
</protein>
<sequence>MLTCVASASPAAPGRVPATGSSTGPITLVTAQDLTGYLQNRLAVWNRAHPAEKVTLIELPAAADDTQAQMISNLQARSDRYDVLNLDVDWTAQFAAAGWITPLPRQRFPLSSFLPPTVDAATYRGRLYAVPYVANAGMLFYRKDILAKAHVRPPRTWAELEDAAKTIAPRFGLKGYASQLSPYEGLTVNYAEAVQSAGGQILGRDGRTVAVDSPAARSGLSFLVDGVRQGWIPKASLGFDEEKSRQAFQSGQYLFLRNWPYVYDLAQAKGSPVAGKVGVVPLPGATGPGSSSLGGSDLAVSSYSRHPRTAERLIQFMTGVASQRQVLLAGSLPPARADLYRDPALVARFPYLPALRQSILSARPRPKNPRYDQVSLAVAQNVYDALIGRRSPDGAAGRLAADLSAIVHGS</sequence>
<name>A0A1J7BKF3_9ACTN</name>
<dbReference type="EMBL" id="MLCF01000006">
    <property type="protein sequence ID" value="OIV39159.1"/>
    <property type="molecule type" value="Genomic_DNA"/>
</dbReference>
<dbReference type="GO" id="GO:0055052">
    <property type="term" value="C:ATP-binding cassette (ABC) transporter complex, substrate-binding subunit-containing"/>
    <property type="evidence" value="ECO:0007669"/>
    <property type="project" value="TreeGrafter"/>
</dbReference>
<organism evidence="5 6">
    <name type="scientific">Mangrovactinospora gilvigrisea</name>
    <dbReference type="NCBI Taxonomy" id="1428644"/>
    <lineage>
        <taxon>Bacteria</taxon>
        <taxon>Bacillati</taxon>
        <taxon>Actinomycetota</taxon>
        <taxon>Actinomycetes</taxon>
        <taxon>Kitasatosporales</taxon>
        <taxon>Streptomycetaceae</taxon>
        <taxon>Mangrovactinospora</taxon>
    </lineage>
</organism>
<comment type="similarity">
    <text evidence="1">Belongs to the bacterial solute-binding protein 1 family.</text>
</comment>
<feature type="region of interest" description="Disordered" evidence="4">
    <location>
        <begin position="1"/>
        <end position="23"/>
    </location>
</feature>
<reference evidence="5 6" key="1">
    <citation type="submission" date="2016-10" db="EMBL/GenBank/DDBJ databases">
        <title>Genome sequence of Streptomyces gilvigriseus MUSC 26.</title>
        <authorList>
            <person name="Lee L.-H."/>
            <person name="Ser H.-L."/>
        </authorList>
    </citation>
    <scope>NUCLEOTIDE SEQUENCE [LARGE SCALE GENOMIC DNA]</scope>
    <source>
        <strain evidence="5 6">MUSC 26</strain>
    </source>
</reference>
<evidence type="ECO:0000256" key="4">
    <source>
        <dbReference type="SAM" id="MobiDB-lite"/>
    </source>
</evidence>
<evidence type="ECO:0000256" key="2">
    <source>
        <dbReference type="ARBA" id="ARBA00022448"/>
    </source>
</evidence>
<dbReference type="GO" id="GO:0042956">
    <property type="term" value="P:maltodextrin transmembrane transport"/>
    <property type="evidence" value="ECO:0007669"/>
    <property type="project" value="TreeGrafter"/>
</dbReference>
<dbReference type="GO" id="GO:0015768">
    <property type="term" value="P:maltose transport"/>
    <property type="evidence" value="ECO:0007669"/>
    <property type="project" value="TreeGrafter"/>
</dbReference>
<dbReference type="STRING" id="1428644.BIV57_01985"/>
<dbReference type="AlphaFoldDB" id="A0A1J7BKF3"/>
<evidence type="ECO:0000256" key="1">
    <source>
        <dbReference type="ARBA" id="ARBA00008520"/>
    </source>
</evidence>
<dbReference type="Proteomes" id="UP000243342">
    <property type="component" value="Unassembled WGS sequence"/>
</dbReference>
<dbReference type="GO" id="GO:1901982">
    <property type="term" value="F:maltose binding"/>
    <property type="evidence" value="ECO:0007669"/>
    <property type="project" value="TreeGrafter"/>
</dbReference>
<dbReference type="InterPro" id="IPR006059">
    <property type="entry name" value="SBP"/>
</dbReference>
<evidence type="ECO:0000313" key="5">
    <source>
        <dbReference type="EMBL" id="OIV39159.1"/>
    </source>
</evidence>
<evidence type="ECO:0000256" key="3">
    <source>
        <dbReference type="ARBA" id="ARBA00022729"/>
    </source>
</evidence>
<dbReference type="Pfam" id="PF01547">
    <property type="entry name" value="SBP_bac_1"/>
    <property type="match status" value="1"/>
</dbReference>
<dbReference type="Gene3D" id="3.40.190.10">
    <property type="entry name" value="Periplasmic binding protein-like II"/>
    <property type="match status" value="2"/>
</dbReference>
<dbReference type="SUPFAM" id="SSF53850">
    <property type="entry name" value="Periplasmic binding protein-like II"/>
    <property type="match status" value="1"/>
</dbReference>
<dbReference type="PANTHER" id="PTHR30061">
    <property type="entry name" value="MALTOSE-BINDING PERIPLASMIC PROTEIN"/>
    <property type="match status" value="1"/>
</dbReference>
<comment type="caution">
    <text evidence="5">The sequence shown here is derived from an EMBL/GenBank/DDBJ whole genome shotgun (WGS) entry which is preliminary data.</text>
</comment>
<dbReference type="PANTHER" id="PTHR30061:SF50">
    <property type="entry name" value="MALTOSE_MALTODEXTRIN-BINDING PERIPLASMIC PROTEIN"/>
    <property type="match status" value="1"/>
</dbReference>
<gene>
    <name evidence="5" type="ORF">BIV57_01985</name>
</gene>
<keyword evidence="2" id="KW-0813">Transport</keyword>
<evidence type="ECO:0000313" key="6">
    <source>
        <dbReference type="Proteomes" id="UP000243342"/>
    </source>
</evidence>
<accession>A0A1J7BKF3</accession>
<proteinExistence type="inferred from homology"/>
<keyword evidence="6" id="KW-1185">Reference proteome</keyword>
<dbReference type="CDD" id="cd14750">
    <property type="entry name" value="PBP2_TMBP"/>
    <property type="match status" value="1"/>
</dbReference>